<dbReference type="WBParaSite" id="JU765_v2.g19305.t1">
    <property type="protein sequence ID" value="JU765_v2.g19305.t1"/>
    <property type="gene ID" value="JU765_v2.g19305"/>
</dbReference>
<sequence length="77" mass="7893">MGLTENICFGCSFTGNLIKLFCMVTNLDDDGMSANDVGSGTAKIGSVTEVVSIGIPVDVVGSMGMSSILIILGIKYA</sequence>
<reference evidence="2" key="1">
    <citation type="submission" date="2022-11" db="UniProtKB">
        <authorList>
            <consortium name="WormBaseParasite"/>
        </authorList>
    </citation>
    <scope>IDENTIFICATION</scope>
</reference>
<dbReference type="Proteomes" id="UP000887576">
    <property type="component" value="Unplaced"/>
</dbReference>
<organism evidence="1 2">
    <name type="scientific">Panagrolaimus sp. JU765</name>
    <dbReference type="NCBI Taxonomy" id="591449"/>
    <lineage>
        <taxon>Eukaryota</taxon>
        <taxon>Metazoa</taxon>
        <taxon>Ecdysozoa</taxon>
        <taxon>Nematoda</taxon>
        <taxon>Chromadorea</taxon>
        <taxon>Rhabditida</taxon>
        <taxon>Tylenchina</taxon>
        <taxon>Panagrolaimomorpha</taxon>
        <taxon>Panagrolaimoidea</taxon>
        <taxon>Panagrolaimidae</taxon>
        <taxon>Panagrolaimus</taxon>
    </lineage>
</organism>
<proteinExistence type="predicted"/>
<name>A0AC34QU77_9BILA</name>
<evidence type="ECO:0000313" key="2">
    <source>
        <dbReference type="WBParaSite" id="JU765_v2.g19305.t1"/>
    </source>
</evidence>
<evidence type="ECO:0000313" key="1">
    <source>
        <dbReference type="Proteomes" id="UP000887576"/>
    </source>
</evidence>
<protein>
    <submittedName>
        <fullName evidence="2">Uncharacterized protein</fullName>
    </submittedName>
</protein>
<accession>A0AC34QU77</accession>